<dbReference type="KEGG" id="cak:Caul_5163"/>
<dbReference type="AlphaFoldDB" id="B0T9A8"/>
<keyword evidence="3" id="KW-0614">Plasmid</keyword>
<evidence type="ECO:0000256" key="1">
    <source>
        <dbReference type="SAM" id="Coils"/>
    </source>
</evidence>
<keyword evidence="1" id="KW-0175">Coiled coil</keyword>
<evidence type="ECO:0000313" key="3">
    <source>
        <dbReference type="EMBL" id="ABZ74283.1"/>
    </source>
</evidence>
<gene>
    <name evidence="3" type="ordered locus">Caul_5163</name>
</gene>
<name>B0T9A8_CAUSK</name>
<feature type="coiled-coil region" evidence="1">
    <location>
        <begin position="67"/>
        <end position="94"/>
    </location>
</feature>
<proteinExistence type="predicted"/>
<accession>B0T9A8</accession>
<protein>
    <submittedName>
        <fullName evidence="3">Uncharacterized protein</fullName>
    </submittedName>
</protein>
<organism evidence="3">
    <name type="scientific">Caulobacter sp. (strain K31)</name>
    <dbReference type="NCBI Taxonomy" id="366602"/>
    <lineage>
        <taxon>Bacteria</taxon>
        <taxon>Pseudomonadati</taxon>
        <taxon>Pseudomonadota</taxon>
        <taxon>Alphaproteobacteria</taxon>
        <taxon>Caulobacterales</taxon>
        <taxon>Caulobacteraceae</taxon>
        <taxon>Caulobacter</taxon>
    </lineage>
</organism>
<dbReference type="EMBL" id="CP000928">
    <property type="protein sequence ID" value="ABZ74283.1"/>
    <property type="molecule type" value="Genomic_DNA"/>
</dbReference>
<geneLocation type="plasmid" evidence="3">
    <name>pCAUL01</name>
</geneLocation>
<sequence length="185" mass="20612">MSLSMDPADAPPRRPRRKPESEATRTRRLQALAVQLADREHRAAHALAALTGGLPRARGHVTPLSKIADEARRLEVWRARVERLEALLDSTERKRETRAKIVLGATLLAEAQRDPDDPLMARVMEILDRRVDRPRDRHAIAEMLGLPLAPIRSGEAPRLPDFDAMAEAALADEAPSRPTRRKKGG</sequence>
<reference evidence="3" key="1">
    <citation type="submission" date="2008-01" db="EMBL/GenBank/DDBJ databases">
        <title>Complete sequence of plasmid1 pCAUL01 of Caulobacter sp. K31.</title>
        <authorList>
            <consortium name="US DOE Joint Genome Institute"/>
            <person name="Copeland A."/>
            <person name="Lucas S."/>
            <person name="Lapidus A."/>
            <person name="Barry K."/>
            <person name="Glavina del Rio T."/>
            <person name="Dalin E."/>
            <person name="Tice H."/>
            <person name="Pitluck S."/>
            <person name="Bruce D."/>
            <person name="Goodwin L."/>
            <person name="Thompson L.S."/>
            <person name="Brettin T."/>
            <person name="Detter J.C."/>
            <person name="Han C."/>
            <person name="Schmutz J."/>
            <person name="Larimer F."/>
            <person name="Land M."/>
            <person name="Hauser L."/>
            <person name="Kyrpides N."/>
            <person name="Kim E."/>
            <person name="Stephens C."/>
            <person name="Richardson P."/>
        </authorList>
    </citation>
    <scope>NUCLEOTIDE SEQUENCE [LARGE SCALE GENOMIC DNA]</scope>
    <source>
        <plasmid evidence="3">K31</plasmid>
        <plasmid evidence="3">pCAUL01</plasmid>
    </source>
</reference>
<feature type="region of interest" description="Disordered" evidence="2">
    <location>
        <begin position="1"/>
        <end position="25"/>
    </location>
</feature>
<evidence type="ECO:0000256" key="2">
    <source>
        <dbReference type="SAM" id="MobiDB-lite"/>
    </source>
</evidence>
<dbReference type="HOGENOM" id="CLU_1458819_0_0_5"/>